<dbReference type="RefSeq" id="WP_013345719.1">
    <property type="nucleotide sequence ID" value="NC_014541.1"/>
</dbReference>
<keyword evidence="3" id="KW-1185">Reference proteome</keyword>
<dbReference type="GeneID" id="67182409"/>
<feature type="domain" description="MOSC" evidence="1">
    <location>
        <begin position="31"/>
        <end position="159"/>
    </location>
</feature>
<dbReference type="PANTHER" id="PTHR36930">
    <property type="entry name" value="METAL-SULFUR CLUSTER BIOSYNTHESIS PROTEINS YUAD-RELATED"/>
    <property type="match status" value="1"/>
</dbReference>
<dbReference type="InterPro" id="IPR052716">
    <property type="entry name" value="MOSC_domain"/>
</dbReference>
<dbReference type="InterPro" id="IPR011037">
    <property type="entry name" value="Pyrv_Knase-like_insert_dom_sf"/>
</dbReference>
<dbReference type="GO" id="GO:0003824">
    <property type="term" value="F:catalytic activity"/>
    <property type="evidence" value="ECO:0007669"/>
    <property type="project" value="InterPro"/>
</dbReference>
<sequence>MPSPLESLRQTLPQIGRLVWIGLRPARGAPMRAVTDAFVTLEGGLEGDRFAGRPGSRRQITLIQAEHLGVVSALLGKPIEPELLRRNLVVEGINLLALKDQCFRIGDVVLEGTGPCAPCSKMEVALGPGGFNALRGHGGLCARVRSAGAIHLGDAVSLQTNTR</sequence>
<evidence type="ECO:0000313" key="3">
    <source>
        <dbReference type="Proteomes" id="UP000006683"/>
    </source>
</evidence>
<dbReference type="PANTHER" id="PTHR36930:SF1">
    <property type="entry name" value="MOSC DOMAIN-CONTAINING PROTEIN"/>
    <property type="match status" value="1"/>
</dbReference>
<dbReference type="Pfam" id="PF03473">
    <property type="entry name" value="MOSC"/>
    <property type="match status" value="1"/>
</dbReference>
<accession>E1SWD1</accession>
<dbReference type="InterPro" id="IPR005302">
    <property type="entry name" value="MoCF_Sase_C"/>
</dbReference>
<dbReference type="OrthoDB" id="1550913at2"/>
<dbReference type="eggNOG" id="COG2258">
    <property type="taxonomic scope" value="Bacteria"/>
</dbReference>
<proteinExistence type="predicted"/>
<reference evidence="2 3" key="1">
    <citation type="journal article" date="2010" name="Stand. Genomic Sci.">
        <title>Complete genome sequence of Ferrimonas balearica type strain (PAT).</title>
        <authorList>
            <person name="Nolan M."/>
            <person name="Sikorski J."/>
            <person name="Davenport K."/>
            <person name="Lucas S."/>
            <person name="Glavina Del Rio T."/>
            <person name="Tice H."/>
            <person name="Cheng J."/>
            <person name="Goodwin L."/>
            <person name="Pitluck S."/>
            <person name="Liolios K."/>
            <person name="Ivanova N."/>
            <person name="Mavromatis K."/>
            <person name="Ovchinnikova G."/>
            <person name="Pati A."/>
            <person name="Chen A."/>
            <person name="Palaniappan K."/>
            <person name="Land M."/>
            <person name="Hauser L."/>
            <person name="Chang Y."/>
            <person name="Jeffries C."/>
            <person name="Tapia R."/>
            <person name="Brettin T."/>
            <person name="Detter J."/>
            <person name="Han C."/>
            <person name="Yasawong M."/>
            <person name="Rohde M."/>
            <person name="Tindall B."/>
            <person name="Goker M."/>
            <person name="Woyke T."/>
            <person name="Bristow J."/>
            <person name="Eisen J."/>
            <person name="Markowitz V."/>
            <person name="Hugenholtz P."/>
            <person name="Kyrpides N."/>
            <person name="Klenk H."/>
            <person name="Lapidus A."/>
        </authorList>
    </citation>
    <scope>NUCLEOTIDE SEQUENCE [LARGE SCALE GENOMIC DNA]</scope>
    <source>
        <strain evidence="3">DSM 9799 / CCM 4581 / KCTC 23876 / PAT</strain>
    </source>
</reference>
<protein>
    <submittedName>
        <fullName evidence="2">MOSC domain containing protein</fullName>
    </submittedName>
</protein>
<organism evidence="2 3">
    <name type="scientific">Ferrimonas balearica (strain DSM 9799 / CCM 4581 / KCTC 23876 / PAT)</name>
    <dbReference type="NCBI Taxonomy" id="550540"/>
    <lineage>
        <taxon>Bacteria</taxon>
        <taxon>Pseudomonadati</taxon>
        <taxon>Pseudomonadota</taxon>
        <taxon>Gammaproteobacteria</taxon>
        <taxon>Alteromonadales</taxon>
        <taxon>Ferrimonadaceae</taxon>
        <taxon>Ferrimonas</taxon>
    </lineage>
</organism>
<dbReference type="GO" id="GO:0030170">
    <property type="term" value="F:pyridoxal phosphate binding"/>
    <property type="evidence" value="ECO:0007669"/>
    <property type="project" value="InterPro"/>
</dbReference>
<gene>
    <name evidence="2" type="ordered locus">Fbal_2210</name>
</gene>
<dbReference type="HOGENOM" id="CLU_104911_2_0_6"/>
<dbReference type="EMBL" id="CP002209">
    <property type="protein sequence ID" value="ADN76413.1"/>
    <property type="molecule type" value="Genomic_DNA"/>
</dbReference>
<dbReference type="GO" id="GO:0030151">
    <property type="term" value="F:molybdenum ion binding"/>
    <property type="evidence" value="ECO:0007669"/>
    <property type="project" value="InterPro"/>
</dbReference>
<dbReference type="SUPFAM" id="SSF50800">
    <property type="entry name" value="PK beta-barrel domain-like"/>
    <property type="match status" value="1"/>
</dbReference>
<evidence type="ECO:0000259" key="1">
    <source>
        <dbReference type="PROSITE" id="PS51340"/>
    </source>
</evidence>
<dbReference type="Proteomes" id="UP000006683">
    <property type="component" value="Chromosome"/>
</dbReference>
<evidence type="ECO:0000313" key="2">
    <source>
        <dbReference type="EMBL" id="ADN76413.1"/>
    </source>
</evidence>
<dbReference type="KEGG" id="fbl:Fbal_2210"/>
<dbReference type="Gene3D" id="2.40.33.20">
    <property type="entry name" value="PK beta-barrel domain-like"/>
    <property type="match status" value="1"/>
</dbReference>
<dbReference type="AlphaFoldDB" id="E1SWD1"/>
<dbReference type="PROSITE" id="PS51340">
    <property type="entry name" value="MOSC"/>
    <property type="match status" value="1"/>
</dbReference>
<name>E1SWD1_FERBD</name>
<dbReference type="STRING" id="550540.Fbal_2210"/>